<dbReference type="GO" id="GO:0005886">
    <property type="term" value="C:plasma membrane"/>
    <property type="evidence" value="ECO:0007669"/>
    <property type="project" value="UniProtKB-SubCell"/>
</dbReference>
<dbReference type="KEGG" id="lxl:KDY119_02203"/>
<organism evidence="13 14">
    <name type="scientific">Luteimicrobium xylanilyticum</name>
    <dbReference type="NCBI Taxonomy" id="1133546"/>
    <lineage>
        <taxon>Bacteria</taxon>
        <taxon>Bacillati</taxon>
        <taxon>Actinomycetota</taxon>
        <taxon>Actinomycetes</taxon>
        <taxon>Micrococcales</taxon>
        <taxon>Luteimicrobium</taxon>
    </lineage>
</organism>
<dbReference type="InterPro" id="IPR002550">
    <property type="entry name" value="CNNM"/>
</dbReference>
<keyword evidence="4 11" id="KW-0812">Transmembrane</keyword>
<dbReference type="PANTHER" id="PTHR22777">
    <property type="entry name" value="HEMOLYSIN-RELATED"/>
    <property type="match status" value="1"/>
</dbReference>
<evidence type="ECO:0000256" key="8">
    <source>
        <dbReference type="ARBA" id="ARBA00023136"/>
    </source>
</evidence>
<dbReference type="InterPro" id="IPR000644">
    <property type="entry name" value="CBS_dom"/>
</dbReference>
<dbReference type="FunFam" id="3.10.580.10:FF:000002">
    <property type="entry name" value="Magnesium/cobalt efflux protein CorC"/>
    <property type="match status" value="1"/>
</dbReference>
<dbReference type="Pfam" id="PF01595">
    <property type="entry name" value="CNNM"/>
    <property type="match status" value="1"/>
</dbReference>
<evidence type="ECO:0000256" key="4">
    <source>
        <dbReference type="ARBA" id="ARBA00022692"/>
    </source>
</evidence>
<keyword evidence="5" id="KW-0677">Repeat</keyword>
<reference evidence="13 14" key="1">
    <citation type="submission" date="2019-10" db="EMBL/GenBank/DDBJ databases">
        <title>Genome sequence of Luteimicrobium xylanilyticum HY-24.</title>
        <authorList>
            <person name="Kim D.Y."/>
            <person name="Park H.-Y."/>
        </authorList>
    </citation>
    <scope>NUCLEOTIDE SEQUENCE [LARGE SCALE GENOMIC DNA]</scope>
    <source>
        <strain evidence="13 14">HY-24</strain>
    </source>
</reference>
<dbReference type="Gene3D" id="3.10.580.10">
    <property type="entry name" value="CBS-domain"/>
    <property type="match status" value="1"/>
</dbReference>
<dbReference type="InterPro" id="IPR044751">
    <property type="entry name" value="Ion_transp-like_CBS"/>
</dbReference>
<feature type="domain" description="CBS" evidence="12">
    <location>
        <begin position="278"/>
        <end position="335"/>
    </location>
</feature>
<comment type="similarity">
    <text evidence="2">Belongs to the UPF0053 family.</text>
</comment>
<gene>
    <name evidence="13" type="ORF">KDY119_02203</name>
</gene>
<evidence type="ECO:0000256" key="5">
    <source>
        <dbReference type="ARBA" id="ARBA00022737"/>
    </source>
</evidence>
<dbReference type="InterPro" id="IPR046342">
    <property type="entry name" value="CBS_dom_sf"/>
</dbReference>
<evidence type="ECO:0000256" key="6">
    <source>
        <dbReference type="ARBA" id="ARBA00022989"/>
    </source>
</evidence>
<evidence type="ECO:0000256" key="9">
    <source>
        <dbReference type="PROSITE-ProRule" id="PRU00703"/>
    </source>
</evidence>
<feature type="region of interest" description="Disordered" evidence="10">
    <location>
        <begin position="421"/>
        <end position="454"/>
    </location>
</feature>
<accession>A0A5P9QB84</accession>
<keyword evidence="3" id="KW-1003">Cell membrane</keyword>
<sequence length="454" mass="48397">MNGEPVWLLVVIAVVGIVLAAALSAGETAVLRQGSLSAHARGQSTGRGEDRDDDPDDVRSRRVEALLDDARGVAASASFVRVLAEMTATACITLAVGARLDPWWAVLLVSLAISAVVAVGLVRLSPRSLGRTHAPAVLRALSGLLWVVVRGTRWLSPVVRPPPPTPEEEAAELRELARRAGESDAFEDDDRELLRSVFELGDTMVREVMVPRPDMVTVAGTTPLDKALRLFLRSGYSRVPVVGRSVDDLVGVLYFKDVVRLVVDERGNGGAKRPANTAARPAVFVPESKPVDDLLREMQAASNHIAIVVDEYGGIAGLVTIEDTLEEIVGELTDEHDHSGPEVEDLGDGRYRVPARLGLDDLGDLFGLRIDDDDVETAAGLLAKALGKVPLAGSSADAQGLHLVADRVEGRRRRLATLVVGPAGAATGDEEDDHTAAAGEPVRTPPREDSHDHR</sequence>
<dbReference type="CDD" id="cd04590">
    <property type="entry name" value="CBS_pair_CorC_HlyC_assoc"/>
    <property type="match status" value="1"/>
</dbReference>
<dbReference type="SMART" id="SM01091">
    <property type="entry name" value="CorC_HlyC"/>
    <property type="match status" value="1"/>
</dbReference>
<feature type="transmembrane region" description="Helical" evidence="11">
    <location>
        <begin position="103"/>
        <end position="124"/>
    </location>
</feature>
<dbReference type="Gene3D" id="3.30.465.10">
    <property type="match status" value="1"/>
</dbReference>
<protein>
    <submittedName>
        <fullName evidence="13">UPF0053 protein</fullName>
    </submittedName>
</protein>
<evidence type="ECO:0000259" key="12">
    <source>
        <dbReference type="PROSITE" id="PS51371"/>
    </source>
</evidence>
<dbReference type="Pfam" id="PF00571">
    <property type="entry name" value="CBS"/>
    <property type="match status" value="2"/>
</dbReference>
<dbReference type="SUPFAM" id="SSF54631">
    <property type="entry name" value="CBS-domain pair"/>
    <property type="match status" value="1"/>
</dbReference>
<dbReference type="PANTHER" id="PTHR22777:SF32">
    <property type="entry name" value="UPF0053 INNER MEMBRANE PROTEIN YFJD"/>
    <property type="match status" value="1"/>
</dbReference>
<evidence type="ECO:0000256" key="10">
    <source>
        <dbReference type="SAM" id="MobiDB-lite"/>
    </source>
</evidence>
<dbReference type="PROSITE" id="PS51371">
    <property type="entry name" value="CBS"/>
    <property type="match status" value="2"/>
</dbReference>
<keyword evidence="8 11" id="KW-0472">Membrane</keyword>
<proteinExistence type="inferred from homology"/>
<comment type="subcellular location">
    <subcellularLocation>
        <location evidence="1">Cell membrane</location>
        <topology evidence="1">Multi-pass membrane protein</topology>
    </subcellularLocation>
</comment>
<evidence type="ECO:0000256" key="1">
    <source>
        <dbReference type="ARBA" id="ARBA00004651"/>
    </source>
</evidence>
<evidence type="ECO:0000256" key="2">
    <source>
        <dbReference type="ARBA" id="ARBA00006337"/>
    </source>
</evidence>
<evidence type="ECO:0000256" key="7">
    <source>
        <dbReference type="ARBA" id="ARBA00023122"/>
    </source>
</evidence>
<dbReference type="OrthoDB" id="110231at2"/>
<dbReference type="InterPro" id="IPR016169">
    <property type="entry name" value="FAD-bd_PCMH_sub2"/>
</dbReference>
<dbReference type="Pfam" id="PF03471">
    <property type="entry name" value="CorC_HlyC"/>
    <property type="match status" value="1"/>
</dbReference>
<feature type="compositionally biased region" description="Basic and acidic residues" evidence="10">
    <location>
        <begin position="445"/>
        <end position="454"/>
    </location>
</feature>
<evidence type="ECO:0000256" key="11">
    <source>
        <dbReference type="SAM" id="Phobius"/>
    </source>
</evidence>
<dbReference type="RefSeq" id="WP_153022300.1">
    <property type="nucleotide sequence ID" value="NZ_BAABIH010000017.1"/>
</dbReference>
<evidence type="ECO:0000256" key="3">
    <source>
        <dbReference type="ARBA" id="ARBA00022475"/>
    </source>
</evidence>
<dbReference type="InterPro" id="IPR005170">
    <property type="entry name" value="Transptr-assoc_dom"/>
</dbReference>
<feature type="domain" description="CBS" evidence="12">
    <location>
        <begin position="209"/>
        <end position="268"/>
    </location>
</feature>
<feature type="transmembrane region" description="Helical" evidence="11">
    <location>
        <begin position="6"/>
        <end position="26"/>
    </location>
</feature>
<keyword evidence="14" id="KW-1185">Reference proteome</keyword>
<dbReference type="SMART" id="SM00116">
    <property type="entry name" value="CBS"/>
    <property type="match status" value="2"/>
</dbReference>
<evidence type="ECO:0000313" key="13">
    <source>
        <dbReference type="EMBL" id="QFU98684.1"/>
    </source>
</evidence>
<dbReference type="InterPro" id="IPR036318">
    <property type="entry name" value="FAD-bd_PCMH-like_sf"/>
</dbReference>
<evidence type="ECO:0000313" key="14">
    <source>
        <dbReference type="Proteomes" id="UP000326702"/>
    </source>
</evidence>
<dbReference type="SUPFAM" id="SSF56176">
    <property type="entry name" value="FAD-binding/transporter-associated domain-like"/>
    <property type="match status" value="1"/>
</dbReference>
<name>A0A5P9QB84_9MICO</name>
<keyword evidence="6 11" id="KW-1133">Transmembrane helix</keyword>
<dbReference type="EMBL" id="CP045529">
    <property type="protein sequence ID" value="QFU98684.1"/>
    <property type="molecule type" value="Genomic_DNA"/>
</dbReference>
<dbReference type="Proteomes" id="UP000326702">
    <property type="component" value="Chromosome"/>
</dbReference>
<dbReference type="AlphaFoldDB" id="A0A5P9QB84"/>
<keyword evidence="7 9" id="KW-0129">CBS domain</keyword>
<dbReference type="GO" id="GO:0050660">
    <property type="term" value="F:flavin adenine dinucleotide binding"/>
    <property type="evidence" value="ECO:0007669"/>
    <property type="project" value="InterPro"/>
</dbReference>